<proteinExistence type="predicted"/>
<sequence length="346" mass="38343">MSNTSSGGTDWRKGVASWPTTVPWPVQKIDGANNTVRKPVVDQSLRGYGESDVFAKMFLGEGPKELTAKELKANWCKGGQGRDKRTNFYFRTPPPVGGKNFLTLTLSDASAVMPNICAQEEWYVRRYMSSRINDRSLTTCPGIRRRSESGQADSRNHTEGFPESSNLAMPEAEENSPAAAVERWTKGIAACVKVRFLEWHRPGRAGDLLNAIPKPAWILNSKLELLHGNQAGVDMFGVNLGRLVRERRQLRDFIFPEENQSSPLNSAMGTPSRSASSPTKRSFASLFAGVQGVNVIVQHISQRTSKYVLTLSRTEDREGVSMFLAVFHHCQTALSGRDTEVWPSPS</sequence>
<evidence type="ECO:0000256" key="1">
    <source>
        <dbReference type="SAM" id="MobiDB-lite"/>
    </source>
</evidence>
<accession>A0A7S0RDS8</accession>
<dbReference type="AlphaFoldDB" id="A0A7S0RDS8"/>
<protein>
    <submittedName>
        <fullName evidence="2">Uncharacterized protein</fullName>
    </submittedName>
</protein>
<name>A0A7S0RDS8_9CHLO</name>
<evidence type="ECO:0000313" key="2">
    <source>
        <dbReference type="EMBL" id="CAD8673927.1"/>
    </source>
</evidence>
<dbReference type="EMBL" id="HBFA01023591">
    <property type="protein sequence ID" value="CAD8673927.1"/>
    <property type="molecule type" value="Transcribed_RNA"/>
</dbReference>
<gene>
    <name evidence="2" type="ORF">POBO1169_LOCUS12008</name>
</gene>
<reference evidence="2" key="1">
    <citation type="submission" date="2021-01" db="EMBL/GenBank/DDBJ databases">
        <authorList>
            <person name="Corre E."/>
            <person name="Pelletier E."/>
            <person name="Niang G."/>
            <person name="Scheremetjew M."/>
            <person name="Finn R."/>
            <person name="Kale V."/>
            <person name="Holt S."/>
            <person name="Cochrane G."/>
            <person name="Meng A."/>
            <person name="Brown T."/>
            <person name="Cohen L."/>
        </authorList>
    </citation>
    <scope>NUCLEOTIDE SEQUENCE</scope>
    <source>
        <strain evidence="2">CCMP722</strain>
    </source>
</reference>
<feature type="region of interest" description="Disordered" evidence="1">
    <location>
        <begin position="139"/>
        <end position="178"/>
    </location>
</feature>
<organism evidence="2">
    <name type="scientific">Pyramimonas obovata</name>
    <dbReference type="NCBI Taxonomy" id="1411642"/>
    <lineage>
        <taxon>Eukaryota</taxon>
        <taxon>Viridiplantae</taxon>
        <taxon>Chlorophyta</taxon>
        <taxon>Pyramimonadophyceae</taxon>
        <taxon>Pyramimonadales</taxon>
        <taxon>Pyramimonadaceae</taxon>
        <taxon>Pyramimonas</taxon>
        <taxon>Pyramimonas incertae sedis</taxon>
    </lineage>
</organism>